<evidence type="ECO:0000256" key="7">
    <source>
        <dbReference type="RuleBase" id="RU363032"/>
    </source>
</evidence>
<dbReference type="CDD" id="cd06261">
    <property type="entry name" value="TM_PBP2"/>
    <property type="match status" value="1"/>
</dbReference>
<gene>
    <name evidence="9" type="ORF">SAMN05216223_10646</name>
</gene>
<feature type="domain" description="ABC transmembrane type-1" evidence="8">
    <location>
        <begin position="96"/>
        <end position="283"/>
    </location>
</feature>
<dbReference type="InterPro" id="IPR035906">
    <property type="entry name" value="MetI-like_sf"/>
</dbReference>
<organism evidence="9 10">
    <name type="scientific">Actinacidiphila yanglinensis</name>
    <dbReference type="NCBI Taxonomy" id="310779"/>
    <lineage>
        <taxon>Bacteria</taxon>
        <taxon>Bacillati</taxon>
        <taxon>Actinomycetota</taxon>
        <taxon>Actinomycetes</taxon>
        <taxon>Kitasatosporales</taxon>
        <taxon>Streptomycetaceae</taxon>
        <taxon>Actinacidiphila</taxon>
    </lineage>
</organism>
<dbReference type="EMBL" id="FNVU01000006">
    <property type="protein sequence ID" value="SEG53182.1"/>
    <property type="molecule type" value="Genomic_DNA"/>
</dbReference>
<keyword evidence="4 7" id="KW-0812">Transmembrane</keyword>
<evidence type="ECO:0000256" key="3">
    <source>
        <dbReference type="ARBA" id="ARBA00022475"/>
    </source>
</evidence>
<dbReference type="PANTHER" id="PTHR43744">
    <property type="entry name" value="ABC TRANSPORTER PERMEASE PROTEIN MG189-RELATED-RELATED"/>
    <property type="match status" value="1"/>
</dbReference>
<feature type="transmembrane region" description="Helical" evidence="7">
    <location>
        <begin position="264"/>
        <end position="283"/>
    </location>
</feature>
<dbReference type="GO" id="GO:0005886">
    <property type="term" value="C:plasma membrane"/>
    <property type="evidence" value="ECO:0007669"/>
    <property type="project" value="UniProtKB-SubCell"/>
</dbReference>
<evidence type="ECO:0000259" key="8">
    <source>
        <dbReference type="PROSITE" id="PS50928"/>
    </source>
</evidence>
<evidence type="ECO:0000256" key="6">
    <source>
        <dbReference type="ARBA" id="ARBA00023136"/>
    </source>
</evidence>
<keyword evidence="10" id="KW-1185">Reference proteome</keyword>
<dbReference type="PANTHER" id="PTHR43744:SF12">
    <property type="entry name" value="ABC TRANSPORTER PERMEASE PROTEIN MG189-RELATED"/>
    <property type="match status" value="1"/>
</dbReference>
<proteinExistence type="inferred from homology"/>
<dbReference type="Pfam" id="PF00528">
    <property type="entry name" value="BPD_transp_1"/>
    <property type="match status" value="1"/>
</dbReference>
<evidence type="ECO:0000313" key="9">
    <source>
        <dbReference type="EMBL" id="SEG53182.1"/>
    </source>
</evidence>
<sequence>MTTFQMTKAPKAPEAPQATAPMLRRLVSGARTRAAGVNLLCFAIAAGLFALPLVYVLLQAFKTYTGFLQDPTGTPHPWTTESFSAAWQQGHFGREMVNSLIYAAVPDAITLVLGVFLAFPISRGYFKYSNGLYTFFIFSGFLPGGLIPLFIEARTLHLYNSLIGYLIMTSLSGAGFFFFVGYIKGIPREIDEAAALDGCGYIRFIFTIVMPQMKPALATFGIFGFVHGWNNLILPLVMLSDSALWPVTRGLYSFFGQYSQNWPLIAAGTFIVAAPIMVLFILLQRYLVEGVAGGASFGTQGVAPGASGAGGAETGGGA</sequence>
<feature type="transmembrane region" description="Helical" evidence="7">
    <location>
        <begin position="100"/>
        <end position="119"/>
    </location>
</feature>
<dbReference type="RefSeq" id="WP_200823268.1">
    <property type="nucleotide sequence ID" value="NZ_FNVU01000006.1"/>
</dbReference>
<keyword evidence="5 7" id="KW-1133">Transmembrane helix</keyword>
<comment type="similarity">
    <text evidence="7">Belongs to the binding-protein-dependent transport system permease family.</text>
</comment>
<evidence type="ECO:0000256" key="1">
    <source>
        <dbReference type="ARBA" id="ARBA00004651"/>
    </source>
</evidence>
<evidence type="ECO:0000256" key="5">
    <source>
        <dbReference type="ARBA" id="ARBA00022989"/>
    </source>
</evidence>
<dbReference type="AlphaFoldDB" id="A0A1H6AXQ8"/>
<dbReference type="PROSITE" id="PS50928">
    <property type="entry name" value="ABC_TM1"/>
    <property type="match status" value="1"/>
</dbReference>
<keyword evidence="6 7" id="KW-0472">Membrane</keyword>
<evidence type="ECO:0000256" key="4">
    <source>
        <dbReference type="ARBA" id="ARBA00022692"/>
    </source>
</evidence>
<dbReference type="Proteomes" id="UP000236754">
    <property type="component" value="Unassembled WGS sequence"/>
</dbReference>
<dbReference type="Gene3D" id="1.10.3720.10">
    <property type="entry name" value="MetI-like"/>
    <property type="match status" value="1"/>
</dbReference>
<comment type="subcellular location">
    <subcellularLocation>
        <location evidence="1 7">Cell membrane</location>
        <topology evidence="1 7">Multi-pass membrane protein</topology>
    </subcellularLocation>
</comment>
<feature type="transmembrane region" description="Helical" evidence="7">
    <location>
        <begin position="34"/>
        <end position="58"/>
    </location>
</feature>
<keyword evidence="3" id="KW-1003">Cell membrane</keyword>
<name>A0A1H6AXQ8_9ACTN</name>
<keyword evidence="2 7" id="KW-0813">Transport</keyword>
<protein>
    <submittedName>
        <fullName evidence="9">Carbohydrate ABC transporter membrane protein 2, CUT1 family</fullName>
    </submittedName>
</protein>
<dbReference type="GO" id="GO:0055085">
    <property type="term" value="P:transmembrane transport"/>
    <property type="evidence" value="ECO:0007669"/>
    <property type="project" value="InterPro"/>
</dbReference>
<evidence type="ECO:0000256" key="2">
    <source>
        <dbReference type="ARBA" id="ARBA00022448"/>
    </source>
</evidence>
<dbReference type="InterPro" id="IPR000515">
    <property type="entry name" value="MetI-like"/>
</dbReference>
<dbReference type="SUPFAM" id="SSF161098">
    <property type="entry name" value="MetI-like"/>
    <property type="match status" value="1"/>
</dbReference>
<evidence type="ECO:0000313" key="10">
    <source>
        <dbReference type="Proteomes" id="UP000236754"/>
    </source>
</evidence>
<reference evidence="9 10" key="1">
    <citation type="submission" date="2016-10" db="EMBL/GenBank/DDBJ databases">
        <authorList>
            <person name="de Groot N.N."/>
        </authorList>
    </citation>
    <scope>NUCLEOTIDE SEQUENCE [LARGE SCALE GENOMIC DNA]</scope>
    <source>
        <strain evidence="9 10">CGMCC 4.2023</strain>
    </source>
</reference>
<feature type="transmembrane region" description="Helical" evidence="7">
    <location>
        <begin position="163"/>
        <end position="183"/>
    </location>
</feature>
<accession>A0A1H6AXQ8</accession>
<feature type="transmembrane region" description="Helical" evidence="7">
    <location>
        <begin position="204"/>
        <end position="226"/>
    </location>
</feature>
<feature type="transmembrane region" description="Helical" evidence="7">
    <location>
        <begin position="131"/>
        <end position="151"/>
    </location>
</feature>